<organism evidence="2 3">
    <name type="scientific">Bacillus thermotolerans</name>
    <name type="common">Quasibacillus thermotolerans</name>
    <dbReference type="NCBI Taxonomy" id="1221996"/>
    <lineage>
        <taxon>Bacteria</taxon>
        <taxon>Bacillati</taxon>
        <taxon>Bacillota</taxon>
        <taxon>Bacilli</taxon>
        <taxon>Bacillales</taxon>
        <taxon>Bacillaceae</taxon>
        <taxon>Bacillus</taxon>
    </lineage>
</organism>
<comment type="caution">
    <text evidence="2">The sequence shown here is derived from an EMBL/GenBank/DDBJ whole genome shotgun (WGS) entry which is preliminary data.</text>
</comment>
<keyword evidence="1" id="KW-0732">Signal</keyword>
<accession>A0A0F5I3Z0</accession>
<name>A0A0F5HNN4_BACTR</name>
<sequence>MKAFVLFISIVISTGVLAACGGEKKVEVESTVSNEEAVLAEKEEAPKSMLKEYNQPITDNKNVKATLVSIEKIVDPEWNEERVEVKFAVENKRKETIEVQAREVSTDGKMVDAGMLTMSQEVSPGKRADAILTIQNYDGDLPSMKDNLEMKLHIFSWDNMDYTEEHHVKINLK</sequence>
<evidence type="ECO:0008006" key="4">
    <source>
        <dbReference type="Google" id="ProtNLM"/>
    </source>
</evidence>
<evidence type="ECO:0000313" key="2">
    <source>
        <dbReference type="EMBL" id="KKB39995.1"/>
    </source>
</evidence>
<gene>
    <name evidence="2" type="ORF">QY95_01867</name>
</gene>
<dbReference type="Proteomes" id="UP000031563">
    <property type="component" value="Unassembled WGS sequence"/>
</dbReference>
<dbReference type="AlphaFoldDB" id="A0A0F5HNN4"/>
<dbReference type="PROSITE" id="PS51257">
    <property type="entry name" value="PROKAR_LIPOPROTEIN"/>
    <property type="match status" value="1"/>
</dbReference>
<dbReference type="OrthoDB" id="2453128at2"/>
<dbReference type="RefSeq" id="WP_039235713.1">
    <property type="nucleotide sequence ID" value="NZ_JWIQ02000019.1"/>
</dbReference>
<accession>A0A0F5HNN4</accession>
<protein>
    <recommendedName>
        <fullName evidence="4">Lipoprotein</fullName>
    </recommendedName>
</protein>
<dbReference type="EMBL" id="JWIR02000034">
    <property type="protein sequence ID" value="KKB39995.1"/>
    <property type="molecule type" value="Genomic_DNA"/>
</dbReference>
<evidence type="ECO:0000313" key="3">
    <source>
        <dbReference type="Proteomes" id="UP000031563"/>
    </source>
</evidence>
<evidence type="ECO:0000256" key="1">
    <source>
        <dbReference type="SAM" id="SignalP"/>
    </source>
</evidence>
<feature type="chain" id="PRO_5039605140" description="Lipoprotein" evidence="1">
    <location>
        <begin position="19"/>
        <end position="173"/>
    </location>
</feature>
<proteinExistence type="predicted"/>
<keyword evidence="3" id="KW-1185">Reference proteome</keyword>
<reference evidence="2" key="1">
    <citation type="submission" date="2015-02" db="EMBL/GenBank/DDBJ databases">
        <title>Genome Assembly of Bacillaceae bacterium MTCC 8252.</title>
        <authorList>
            <person name="Verma A."/>
            <person name="Khatri I."/>
            <person name="Mual P."/>
            <person name="Subramanian S."/>
            <person name="Krishnamurthi S."/>
        </authorList>
    </citation>
    <scope>NUCLEOTIDE SEQUENCE [LARGE SCALE GENOMIC DNA]</scope>
    <source>
        <strain evidence="2">MTCC 8252</strain>
    </source>
</reference>
<feature type="signal peptide" evidence="1">
    <location>
        <begin position="1"/>
        <end position="18"/>
    </location>
</feature>